<organism evidence="1 2">
    <name type="scientific">Hyalomma asiaticum</name>
    <name type="common">Tick</name>
    <dbReference type="NCBI Taxonomy" id="266040"/>
    <lineage>
        <taxon>Eukaryota</taxon>
        <taxon>Metazoa</taxon>
        <taxon>Ecdysozoa</taxon>
        <taxon>Arthropoda</taxon>
        <taxon>Chelicerata</taxon>
        <taxon>Arachnida</taxon>
        <taxon>Acari</taxon>
        <taxon>Parasitiformes</taxon>
        <taxon>Ixodida</taxon>
        <taxon>Ixodoidea</taxon>
        <taxon>Ixodidae</taxon>
        <taxon>Hyalomminae</taxon>
        <taxon>Hyalomma</taxon>
    </lineage>
</organism>
<comment type="caution">
    <text evidence="1">The sequence shown here is derived from an EMBL/GenBank/DDBJ whole genome shotgun (WGS) entry which is preliminary data.</text>
</comment>
<reference evidence="1" key="1">
    <citation type="submission" date="2020-05" db="EMBL/GenBank/DDBJ databases">
        <title>Large-scale comparative analyses of tick genomes elucidate their genetic diversity and vector capacities.</title>
        <authorList>
            <person name="Jia N."/>
            <person name="Wang J."/>
            <person name="Shi W."/>
            <person name="Du L."/>
            <person name="Sun Y."/>
            <person name="Zhan W."/>
            <person name="Jiang J."/>
            <person name="Wang Q."/>
            <person name="Zhang B."/>
            <person name="Ji P."/>
            <person name="Sakyi L.B."/>
            <person name="Cui X."/>
            <person name="Yuan T."/>
            <person name="Jiang B."/>
            <person name="Yang W."/>
            <person name="Lam T.T.-Y."/>
            <person name="Chang Q."/>
            <person name="Ding S."/>
            <person name="Wang X."/>
            <person name="Zhu J."/>
            <person name="Ruan X."/>
            <person name="Zhao L."/>
            <person name="Wei J."/>
            <person name="Que T."/>
            <person name="Du C."/>
            <person name="Cheng J."/>
            <person name="Dai P."/>
            <person name="Han X."/>
            <person name="Huang E."/>
            <person name="Gao Y."/>
            <person name="Liu J."/>
            <person name="Shao H."/>
            <person name="Ye R."/>
            <person name="Li L."/>
            <person name="Wei W."/>
            <person name="Wang X."/>
            <person name="Wang C."/>
            <person name="Yang T."/>
            <person name="Huo Q."/>
            <person name="Li W."/>
            <person name="Guo W."/>
            <person name="Chen H."/>
            <person name="Zhou L."/>
            <person name="Ni X."/>
            <person name="Tian J."/>
            <person name="Zhou Y."/>
            <person name="Sheng Y."/>
            <person name="Liu T."/>
            <person name="Pan Y."/>
            <person name="Xia L."/>
            <person name="Li J."/>
            <person name="Zhao F."/>
            <person name="Cao W."/>
        </authorList>
    </citation>
    <scope>NUCLEOTIDE SEQUENCE</scope>
    <source>
        <strain evidence="1">Hyas-2018</strain>
    </source>
</reference>
<evidence type="ECO:0000313" key="1">
    <source>
        <dbReference type="EMBL" id="KAH6923626.1"/>
    </source>
</evidence>
<protein>
    <submittedName>
        <fullName evidence="1">Uncharacterized protein</fullName>
    </submittedName>
</protein>
<keyword evidence="2" id="KW-1185">Reference proteome</keyword>
<sequence>MDCRSTAICYGLHVMMFIAKIAGYPFANICGKKEDANSMLYWLIWGPLRLAYSVICIGLSSCIGLVFVAIAVWLNGRTNQIEFVTRSGVYIVIYGQVLFNFCNLLFRRTLLADIVNTAAKLEPGLRLDMERVQRRLRKVALLCLLYTLIDAFKYVVGRRGQIKVAYYLLQSYDDHFKRLFVPWYIASCFLVSTWYNMVFWQIVYFSSLFREYFAALCDRLEFEMAASESRVESKGLPCETVRLNLVELQKLLRKVNSFIGGQALWYYCGSVFFLCAMLYNTATASNVGAPEVASSWSYVVMMAAGVVFSTAAASRMTREIVGSVITYTVVLVQTSESIMANKCSKGPQ</sequence>
<name>A0ACB7RLU2_HYAAI</name>
<evidence type="ECO:0000313" key="2">
    <source>
        <dbReference type="Proteomes" id="UP000821845"/>
    </source>
</evidence>
<dbReference type="EMBL" id="CM023488">
    <property type="protein sequence ID" value="KAH6923626.1"/>
    <property type="molecule type" value="Genomic_DNA"/>
</dbReference>
<accession>A0ACB7RLU2</accession>
<gene>
    <name evidence="1" type="ORF">HPB50_003252</name>
</gene>
<dbReference type="Proteomes" id="UP000821845">
    <property type="component" value="Chromosome 8"/>
</dbReference>
<proteinExistence type="predicted"/>